<dbReference type="PANTHER" id="PTHR44591:SF14">
    <property type="entry name" value="PROTEIN PILG"/>
    <property type="match status" value="1"/>
</dbReference>
<comment type="caution">
    <text evidence="7">The sequence shown here is derived from an EMBL/GenBank/DDBJ whole genome shotgun (WGS) entry which is preliminary data.</text>
</comment>
<evidence type="ECO:0000256" key="3">
    <source>
        <dbReference type="ARBA" id="ARBA00023015"/>
    </source>
</evidence>
<proteinExistence type="predicted"/>
<dbReference type="EMBL" id="BARW01024440">
    <property type="protein sequence ID" value="GAI91899.1"/>
    <property type="molecule type" value="Genomic_DNA"/>
</dbReference>
<dbReference type="InterPro" id="IPR001789">
    <property type="entry name" value="Sig_transdc_resp-reg_receiver"/>
</dbReference>
<dbReference type="PROSITE" id="PS50110">
    <property type="entry name" value="RESPONSE_REGULATORY"/>
    <property type="match status" value="1"/>
</dbReference>
<dbReference type="AlphaFoldDB" id="X1UHP6"/>
<reference evidence="7" key="1">
    <citation type="journal article" date="2014" name="Front. Microbiol.">
        <title>High frequency of phylogenetically diverse reductive dehalogenase-homologous genes in deep subseafloor sedimentary metagenomes.</title>
        <authorList>
            <person name="Kawai M."/>
            <person name="Futagami T."/>
            <person name="Toyoda A."/>
            <person name="Takaki Y."/>
            <person name="Nishi S."/>
            <person name="Hori S."/>
            <person name="Arai W."/>
            <person name="Tsubouchi T."/>
            <person name="Morono Y."/>
            <person name="Uchiyama I."/>
            <person name="Ito T."/>
            <person name="Fujiyama A."/>
            <person name="Inagaki F."/>
            <person name="Takami H."/>
        </authorList>
    </citation>
    <scope>NUCLEOTIDE SEQUENCE</scope>
    <source>
        <strain evidence="7">Expedition CK06-06</strain>
    </source>
</reference>
<gene>
    <name evidence="7" type="ORF">S12H4_40291</name>
</gene>
<evidence type="ECO:0000256" key="2">
    <source>
        <dbReference type="ARBA" id="ARBA00023012"/>
    </source>
</evidence>
<dbReference type="InterPro" id="IPR050595">
    <property type="entry name" value="Bact_response_regulator"/>
</dbReference>
<evidence type="ECO:0000256" key="5">
    <source>
        <dbReference type="ARBA" id="ARBA00023163"/>
    </source>
</evidence>
<dbReference type="InterPro" id="IPR011006">
    <property type="entry name" value="CheY-like_superfamily"/>
</dbReference>
<keyword evidence="1" id="KW-0597">Phosphoprotein</keyword>
<keyword evidence="3" id="KW-0805">Transcription regulation</keyword>
<keyword evidence="2" id="KW-0902">Two-component regulatory system</keyword>
<evidence type="ECO:0000256" key="1">
    <source>
        <dbReference type="ARBA" id="ARBA00022553"/>
    </source>
</evidence>
<name>X1UHP6_9ZZZZ</name>
<evidence type="ECO:0000313" key="7">
    <source>
        <dbReference type="EMBL" id="GAI91899.1"/>
    </source>
</evidence>
<dbReference type="PANTHER" id="PTHR44591">
    <property type="entry name" value="STRESS RESPONSE REGULATOR PROTEIN 1"/>
    <property type="match status" value="1"/>
</dbReference>
<dbReference type="GO" id="GO:0003677">
    <property type="term" value="F:DNA binding"/>
    <property type="evidence" value="ECO:0007669"/>
    <property type="project" value="UniProtKB-KW"/>
</dbReference>
<dbReference type="SMART" id="SM00448">
    <property type="entry name" value="REC"/>
    <property type="match status" value="1"/>
</dbReference>
<dbReference type="FunFam" id="3.40.50.2300:FF:000001">
    <property type="entry name" value="DNA-binding response regulator PhoB"/>
    <property type="match status" value="1"/>
</dbReference>
<sequence>MGIQRRILVVDDEPAVVKTLSKVIRRQGFDVVSAADGEEALEKVRNSNPDLVILDISMPKLDGIEVLQRIKGSPETASLPVIMLTAKTGDEDTLKGYKYGANYYIPKPFKMDEILQGIEMIFKSIDEETSHRFKI</sequence>
<feature type="domain" description="Response regulatory" evidence="6">
    <location>
        <begin position="6"/>
        <end position="122"/>
    </location>
</feature>
<protein>
    <recommendedName>
        <fullName evidence="6">Response regulatory domain-containing protein</fullName>
    </recommendedName>
</protein>
<dbReference type="SUPFAM" id="SSF52172">
    <property type="entry name" value="CheY-like"/>
    <property type="match status" value="1"/>
</dbReference>
<keyword evidence="4" id="KW-0238">DNA-binding</keyword>
<evidence type="ECO:0000259" key="6">
    <source>
        <dbReference type="PROSITE" id="PS50110"/>
    </source>
</evidence>
<dbReference type="Gene3D" id="3.40.50.2300">
    <property type="match status" value="1"/>
</dbReference>
<dbReference type="Pfam" id="PF00072">
    <property type="entry name" value="Response_reg"/>
    <property type="match status" value="1"/>
</dbReference>
<dbReference type="GO" id="GO:0000160">
    <property type="term" value="P:phosphorelay signal transduction system"/>
    <property type="evidence" value="ECO:0007669"/>
    <property type="project" value="UniProtKB-KW"/>
</dbReference>
<organism evidence="7">
    <name type="scientific">marine sediment metagenome</name>
    <dbReference type="NCBI Taxonomy" id="412755"/>
    <lineage>
        <taxon>unclassified sequences</taxon>
        <taxon>metagenomes</taxon>
        <taxon>ecological metagenomes</taxon>
    </lineage>
</organism>
<accession>X1UHP6</accession>
<keyword evidence="5" id="KW-0804">Transcription</keyword>
<evidence type="ECO:0000256" key="4">
    <source>
        <dbReference type="ARBA" id="ARBA00023125"/>
    </source>
</evidence>